<gene>
    <name evidence="8" type="ORF">DL546_002770</name>
</gene>
<feature type="compositionally biased region" description="Basic and acidic residues" evidence="7">
    <location>
        <begin position="81"/>
        <end position="101"/>
    </location>
</feature>
<evidence type="ECO:0000256" key="2">
    <source>
        <dbReference type="ARBA" id="ARBA00004584"/>
    </source>
</evidence>
<dbReference type="GO" id="GO:0000070">
    <property type="term" value="P:mitotic sister chromatid segregation"/>
    <property type="evidence" value="ECO:0007669"/>
    <property type="project" value="TreeGrafter"/>
</dbReference>
<comment type="subcellular location">
    <subcellularLocation>
        <location evidence="2">Chromosome</location>
        <location evidence="2">Centromere</location>
    </subcellularLocation>
    <subcellularLocation>
        <location evidence="1">Nucleus</location>
    </subcellularLocation>
</comment>
<dbReference type="AlphaFoldDB" id="A0A420YAS8"/>
<keyword evidence="6" id="KW-0137">Centromere</keyword>
<name>A0A420YAS8_9PEZI</name>
<feature type="region of interest" description="Disordered" evidence="7">
    <location>
        <begin position="81"/>
        <end position="102"/>
    </location>
</feature>
<accession>A0A420YAS8</accession>
<dbReference type="Pfam" id="PF07778">
    <property type="entry name" value="CENP-I"/>
    <property type="match status" value="1"/>
</dbReference>
<evidence type="ECO:0000256" key="1">
    <source>
        <dbReference type="ARBA" id="ARBA00004123"/>
    </source>
</evidence>
<dbReference type="PANTHER" id="PTHR48208">
    <property type="entry name" value="CENTROMERE PROTEIN I"/>
    <property type="match status" value="1"/>
</dbReference>
<comment type="caution">
    <text evidence="8">The sequence shown here is derived from an EMBL/GenBank/DDBJ whole genome shotgun (WGS) entry which is preliminary data.</text>
</comment>
<keyword evidence="9" id="KW-1185">Reference proteome</keyword>
<evidence type="ECO:0000256" key="3">
    <source>
        <dbReference type="ARBA" id="ARBA00005470"/>
    </source>
</evidence>
<evidence type="ECO:0000313" key="8">
    <source>
        <dbReference type="EMBL" id="RKU45005.1"/>
    </source>
</evidence>
<evidence type="ECO:0000256" key="7">
    <source>
        <dbReference type="SAM" id="MobiDB-lite"/>
    </source>
</evidence>
<organism evidence="8 9">
    <name type="scientific">Coniochaeta pulveracea</name>
    <dbReference type="NCBI Taxonomy" id="177199"/>
    <lineage>
        <taxon>Eukaryota</taxon>
        <taxon>Fungi</taxon>
        <taxon>Dikarya</taxon>
        <taxon>Ascomycota</taxon>
        <taxon>Pezizomycotina</taxon>
        <taxon>Sordariomycetes</taxon>
        <taxon>Sordariomycetidae</taxon>
        <taxon>Coniochaetales</taxon>
        <taxon>Coniochaetaceae</taxon>
        <taxon>Coniochaeta</taxon>
    </lineage>
</organism>
<dbReference type="OrthoDB" id="6347512at2759"/>
<protein>
    <submittedName>
        <fullName evidence="8">Uncharacterized protein</fullName>
    </submittedName>
</protein>
<sequence>MRPQLCHILALITRRKHVRPYRIQAVLELSRQTGSEPALTGLLRVFKNYYPEIIVGSTAGGGRAAAFKHPNTSWRERLDEIQDEHRSKSRSEATKPRDGFRVNHLLSKQTKGPHSKLPTVHTLHAQESSITLEEIDNADSFVRNLDKIELPSQLVAVLADPLLQKLMILRPDNEASIRVRNWLNACITDVKVGDADASVLLDVVEVLQDYVAATKSLPPTILPIFRELFAVWNGINSQEAVLTVLAHLPITDSEGLYPTILLPLENAILSSTPVTATAQVTLLRFYTTLLANWSTILLSTPSQSLPTLPLGSITHLTTHIHTLTETLTQTRASVETHLYILDFLALAAALTTTPSLLQHMELTIPSANLIYTLHFSPSLAVLSRLCDIITTYKHGLESIMPGRVSSQRQLSPAEAAHVKIFNGFLMDICNCVWRMKAFSTSDTNAQGCCLHPDVTEALAAYMAGFDNHPDITLASALGLSAGPVFARWAREYIQEVEDGETAEGRELRERHRGPVTQRSLGVVRARGGVDLSWQDYRLGMLEHLDGKGFGGVGRLMYNTMKILMSGKGGNSQSQSQG</sequence>
<comment type="similarity">
    <text evidence="3">Belongs to the CENP-I/CTF3 family.</text>
</comment>
<dbReference type="GO" id="GO:0000939">
    <property type="term" value="C:inner kinetochore"/>
    <property type="evidence" value="ECO:0007669"/>
    <property type="project" value="TreeGrafter"/>
</dbReference>
<evidence type="ECO:0000256" key="5">
    <source>
        <dbReference type="ARBA" id="ARBA00023242"/>
    </source>
</evidence>
<dbReference type="STRING" id="177199.A0A420YAS8"/>
<proteinExistence type="inferred from homology"/>
<evidence type="ECO:0000256" key="4">
    <source>
        <dbReference type="ARBA" id="ARBA00022454"/>
    </source>
</evidence>
<dbReference type="PANTHER" id="PTHR48208:SF2">
    <property type="entry name" value="CENTROMERE PROTEIN I"/>
    <property type="match status" value="1"/>
</dbReference>
<evidence type="ECO:0000256" key="6">
    <source>
        <dbReference type="ARBA" id="ARBA00023328"/>
    </source>
</evidence>
<keyword evidence="4" id="KW-0158">Chromosome</keyword>
<dbReference type="EMBL" id="QVQW01000024">
    <property type="protein sequence ID" value="RKU45005.1"/>
    <property type="molecule type" value="Genomic_DNA"/>
</dbReference>
<evidence type="ECO:0000313" key="9">
    <source>
        <dbReference type="Proteomes" id="UP000275385"/>
    </source>
</evidence>
<dbReference type="Proteomes" id="UP000275385">
    <property type="component" value="Unassembled WGS sequence"/>
</dbReference>
<dbReference type="GO" id="GO:0034080">
    <property type="term" value="P:CENP-A containing chromatin assembly"/>
    <property type="evidence" value="ECO:0007669"/>
    <property type="project" value="TreeGrafter"/>
</dbReference>
<keyword evidence="5" id="KW-0539">Nucleus</keyword>
<dbReference type="InterPro" id="IPR012485">
    <property type="entry name" value="CENP-I"/>
</dbReference>
<reference evidence="8 9" key="1">
    <citation type="submission" date="2018-08" db="EMBL/GenBank/DDBJ databases">
        <title>Draft genome of the lignicolous fungus Coniochaeta pulveracea.</title>
        <authorList>
            <person name="Borstlap C.J."/>
            <person name="De Witt R.N."/>
            <person name="Botha A."/>
            <person name="Volschenk H."/>
        </authorList>
    </citation>
    <scope>NUCLEOTIDE SEQUENCE [LARGE SCALE GENOMIC DNA]</scope>
    <source>
        <strain evidence="8 9">CAB683</strain>
    </source>
</reference>
<dbReference type="GO" id="GO:0005634">
    <property type="term" value="C:nucleus"/>
    <property type="evidence" value="ECO:0007669"/>
    <property type="project" value="UniProtKB-SubCell"/>
</dbReference>